<dbReference type="Ensembl" id="ENSCPGT00000007084.1">
    <property type="protein sequence ID" value="ENSCPGP00000006434.1"/>
    <property type="gene ID" value="ENSCPGG00000004631.1"/>
</dbReference>
<accession>A0A8C3JDJ3</accession>
<sequence>MGRVGFLCEEEPVVTSDLKRVIEITVKINGLPREFYWNFGDVLGNKLLEVYNSAQWKSELTGSMNQEELIRLIYKRGEKEDTSEWRPVSLLNTANRILAKIWQWH</sequence>
<reference evidence="1" key="2">
    <citation type="submission" date="2025-09" db="UniProtKB">
        <authorList>
            <consortium name="Ensembl"/>
        </authorList>
    </citation>
    <scope>IDENTIFICATION</scope>
</reference>
<keyword evidence="2" id="KW-1185">Reference proteome</keyword>
<name>A0A8C3JDJ3_9CHAR</name>
<organism evidence="1 2">
    <name type="scientific">Calidris pygmaea</name>
    <name type="common">Spoon-billed sandpiper</name>
    <dbReference type="NCBI Taxonomy" id="425635"/>
    <lineage>
        <taxon>Eukaryota</taxon>
        <taxon>Metazoa</taxon>
        <taxon>Chordata</taxon>
        <taxon>Craniata</taxon>
        <taxon>Vertebrata</taxon>
        <taxon>Euteleostomi</taxon>
        <taxon>Archelosauria</taxon>
        <taxon>Archosauria</taxon>
        <taxon>Dinosauria</taxon>
        <taxon>Saurischia</taxon>
        <taxon>Theropoda</taxon>
        <taxon>Coelurosauria</taxon>
        <taxon>Aves</taxon>
        <taxon>Neognathae</taxon>
        <taxon>Neoaves</taxon>
        <taxon>Charadriiformes</taxon>
        <taxon>Scolopacidae</taxon>
        <taxon>Calidris</taxon>
    </lineage>
</organism>
<reference evidence="1" key="1">
    <citation type="submission" date="2025-08" db="UniProtKB">
        <authorList>
            <consortium name="Ensembl"/>
        </authorList>
    </citation>
    <scope>IDENTIFICATION</scope>
</reference>
<dbReference type="Proteomes" id="UP000694419">
    <property type="component" value="Unplaced"/>
</dbReference>
<proteinExistence type="predicted"/>
<evidence type="ECO:0000313" key="2">
    <source>
        <dbReference type="Proteomes" id="UP000694419"/>
    </source>
</evidence>
<evidence type="ECO:0000313" key="1">
    <source>
        <dbReference type="Ensembl" id="ENSCPGP00000006434.1"/>
    </source>
</evidence>
<protein>
    <submittedName>
        <fullName evidence="1">Uncharacterized protein</fullName>
    </submittedName>
</protein>
<dbReference type="AlphaFoldDB" id="A0A8C3JDJ3"/>